<evidence type="ECO:0000256" key="1">
    <source>
        <dbReference type="ARBA" id="ARBA00009176"/>
    </source>
</evidence>
<feature type="domain" description="Inosine/uridine-preferring nucleoside hydrolase" evidence="2">
    <location>
        <begin position="18"/>
        <end position="262"/>
    </location>
</feature>
<gene>
    <name evidence="3" type="ORF">AOQ84DRAFT_304468</name>
</gene>
<reference evidence="3 4" key="1">
    <citation type="journal article" date="2016" name="Nat. Commun.">
        <title>Ectomycorrhizal ecology is imprinted in the genome of the dominant symbiotic fungus Cenococcum geophilum.</title>
        <authorList>
            <consortium name="DOE Joint Genome Institute"/>
            <person name="Peter M."/>
            <person name="Kohler A."/>
            <person name="Ohm R.A."/>
            <person name="Kuo A."/>
            <person name="Krutzmann J."/>
            <person name="Morin E."/>
            <person name="Arend M."/>
            <person name="Barry K.W."/>
            <person name="Binder M."/>
            <person name="Choi C."/>
            <person name="Clum A."/>
            <person name="Copeland A."/>
            <person name="Grisel N."/>
            <person name="Haridas S."/>
            <person name="Kipfer T."/>
            <person name="LaButti K."/>
            <person name="Lindquist E."/>
            <person name="Lipzen A."/>
            <person name="Maire R."/>
            <person name="Meier B."/>
            <person name="Mihaltcheva S."/>
            <person name="Molinier V."/>
            <person name="Murat C."/>
            <person name="Poggeler S."/>
            <person name="Quandt C.A."/>
            <person name="Sperisen C."/>
            <person name="Tritt A."/>
            <person name="Tisserant E."/>
            <person name="Crous P.W."/>
            <person name="Henrissat B."/>
            <person name="Nehls U."/>
            <person name="Egli S."/>
            <person name="Spatafora J.W."/>
            <person name="Grigoriev I.V."/>
            <person name="Martin F.M."/>
        </authorList>
    </citation>
    <scope>NUCLEOTIDE SEQUENCE [LARGE SCALE GENOMIC DNA]</scope>
    <source>
        <strain evidence="3 4">CBS 207.34</strain>
    </source>
</reference>
<comment type="similarity">
    <text evidence="1">Belongs to the IUNH family.</text>
</comment>
<evidence type="ECO:0000313" key="4">
    <source>
        <dbReference type="Proteomes" id="UP000250140"/>
    </source>
</evidence>
<sequence>MGALSLAGITRGEYRKSLIIDTDIFSDVDDAGALLLASTLKAVDLLAVNVNVPSSYSVLAASAILAHYGHPNVPIGIRRPVTNDTFLDTQTYELGEYTSKVAYHWSNGTLAWGNAERAWDPVQLYRKTLADKEDRSLTIVSIGFFENLYGLLTSTADDYSPLSGPELIAAKVSELVVMGGGYPTGYEYNFHGSNATLAAHVVNNWEGRITFSGFELGKNVISGARFSVEGPANDPVRAAYRWHSGCNASRYSWDPLTVLYASHGLGNMFEYGNKYGYNHVFPNGSNEWVHDGSKTNQHWLRLKVDNETAGRELDNLFLEGANSFGQWNWS</sequence>
<dbReference type="PANTHER" id="PTHR43264">
    <property type="match status" value="1"/>
</dbReference>
<evidence type="ECO:0000313" key="3">
    <source>
        <dbReference type="EMBL" id="OCL02566.1"/>
    </source>
</evidence>
<name>A0A8E2EPL4_9PEZI</name>
<dbReference type="InterPro" id="IPR001910">
    <property type="entry name" value="Inosine/uridine_hydrolase_dom"/>
</dbReference>
<dbReference type="Proteomes" id="UP000250140">
    <property type="component" value="Unassembled WGS sequence"/>
</dbReference>
<keyword evidence="4" id="KW-1185">Reference proteome</keyword>
<accession>A0A8E2EPL4</accession>
<dbReference type="Pfam" id="PF01156">
    <property type="entry name" value="IU_nuc_hydro"/>
    <property type="match status" value="1"/>
</dbReference>
<dbReference type="CDD" id="cd02652">
    <property type="entry name" value="nuc_hydro_2"/>
    <property type="match status" value="1"/>
</dbReference>
<keyword evidence="3" id="KW-0378">Hydrolase</keyword>
<dbReference type="SUPFAM" id="SSF53590">
    <property type="entry name" value="Nucleoside hydrolase"/>
    <property type="match status" value="1"/>
</dbReference>
<proteinExistence type="inferred from homology"/>
<evidence type="ECO:0000259" key="2">
    <source>
        <dbReference type="Pfam" id="PF01156"/>
    </source>
</evidence>
<dbReference type="OrthoDB" id="187522at2759"/>
<dbReference type="AlphaFoldDB" id="A0A8E2EPL4"/>
<dbReference type="InterPro" id="IPR036452">
    <property type="entry name" value="Ribo_hydro-like"/>
</dbReference>
<organism evidence="3 4">
    <name type="scientific">Glonium stellatum</name>
    <dbReference type="NCBI Taxonomy" id="574774"/>
    <lineage>
        <taxon>Eukaryota</taxon>
        <taxon>Fungi</taxon>
        <taxon>Dikarya</taxon>
        <taxon>Ascomycota</taxon>
        <taxon>Pezizomycotina</taxon>
        <taxon>Dothideomycetes</taxon>
        <taxon>Pleosporomycetidae</taxon>
        <taxon>Gloniales</taxon>
        <taxon>Gloniaceae</taxon>
        <taxon>Glonium</taxon>
    </lineage>
</organism>
<dbReference type="Gene3D" id="3.90.245.10">
    <property type="entry name" value="Ribonucleoside hydrolase-like"/>
    <property type="match status" value="1"/>
</dbReference>
<dbReference type="EMBL" id="KV750927">
    <property type="protein sequence ID" value="OCL02566.1"/>
    <property type="molecule type" value="Genomic_DNA"/>
</dbReference>
<dbReference type="PANTHER" id="PTHR43264:SF1">
    <property type="entry name" value="INOSINE_URIDINE-PREFERRING NUCLEOSIDE HYDROLASE DOMAIN-CONTAINING PROTEIN"/>
    <property type="match status" value="1"/>
</dbReference>
<dbReference type="GO" id="GO:0016799">
    <property type="term" value="F:hydrolase activity, hydrolyzing N-glycosyl compounds"/>
    <property type="evidence" value="ECO:0007669"/>
    <property type="project" value="InterPro"/>
</dbReference>
<protein>
    <submittedName>
        <fullName evidence="3">Inosine/uridine-preferring nucleoside hydrolase</fullName>
    </submittedName>
</protein>